<dbReference type="OrthoDB" id="5319191at2759"/>
<gene>
    <name evidence="2" type="ORF">E0L32_003212</name>
</gene>
<comment type="caution">
    <text evidence="2">The sequence shown here is derived from an EMBL/GenBank/DDBJ whole genome shotgun (WGS) entry which is preliminary data.</text>
</comment>
<sequence>MNAMLPHGNRRGPWRSLAAIAALSWPALAATPPAVFQANPRVGPGGTRFKDSPHFRIYNSPSDSAADSAIKSLEAAYSCFVDDLGWRSSGLSFRQEDDNGPWYKVNVYTVSTLPGAAANTGTDQTAGLSFLNVVTQYLTEPSITVHEFGHALTYAERYWIDQIRTGAWWEPVANFVADTYLTSPLCTPARSRFGQAEGSTLIDLNKVLGDSHQVIVDGTRDSGNYYQSWPFLTYMHNNPDNYAGLGLATFPGVWTRYQRNSNETPLHVLNRLVSPAVRIQTVVARYWARMAYVDIGHAQAARQFAAQRSSINYANLDSQGGGRYRVKSSRQPRYMGANIIPLKGSGTSIGVVVTASSGMPFTATLAVRSPSGSVRYVDLPGGSGSATLSNGEEASLVVVNTPATLYLYDPFSLTSEVSRGLDYQLQLTGATA</sequence>
<dbReference type="GeneID" id="41970659"/>
<protein>
    <submittedName>
        <fullName evidence="2">Uncharacterized protein</fullName>
    </submittedName>
</protein>
<reference evidence="2 3" key="1">
    <citation type="submission" date="2019-06" db="EMBL/GenBank/DDBJ databases">
        <title>Draft genome sequence of the filamentous fungus Phialemoniopsis curvata isolated from diesel fuel.</title>
        <authorList>
            <person name="Varaljay V.A."/>
            <person name="Lyon W.J."/>
            <person name="Crouch A.L."/>
            <person name="Drake C.E."/>
            <person name="Hollomon J.M."/>
            <person name="Nadeau L.J."/>
            <person name="Nunn H.S."/>
            <person name="Stevenson B.S."/>
            <person name="Bojanowski C.L."/>
            <person name="Crookes-Goodson W.J."/>
        </authorList>
    </citation>
    <scope>NUCLEOTIDE SEQUENCE [LARGE SCALE GENOMIC DNA]</scope>
    <source>
        <strain evidence="2 3">D216</strain>
    </source>
</reference>
<proteinExistence type="predicted"/>
<keyword evidence="1" id="KW-0732">Signal</keyword>
<dbReference type="InterPro" id="IPR045690">
    <property type="entry name" value="DUF6055"/>
</dbReference>
<dbReference type="Proteomes" id="UP000319257">
    <property type="component" value="Unassembled WGS sequence"/>
</dbReference>
<dbReference type="AlphaFoldDB" id="A0A507BEB1"/>
<evidence type="ECO:0000256" key="1">
    <source>
        <dbReference type="SAM" id="SignalP"/>
    </source>
</evidence>
<evidence type="ECO:0000313" key="3">
    <source>
        <dbReference type="Proteomes" id="UP000319257"/>
    </source>
</evidence>
<name>A0A507BEB1_9PEZI</name>
<keyword evidence="3" id="KW-1185">Reference proteome</keyword>
<organism evidence="2 3">
    <name type="scientific">Thyridium curvatum</name>
    <dbReference type="NCBI Taxonomy" id="1093900"/>
    <lineage>
        <taxon>Eukaryota</taxon>
        <taxon>Fungi</taxon>
        <taxon>Dikarya</taxon>
        <taxon>Ascomycota</taxon>
        <taxon>Pezizomycotina</taxon>
        <taxon>Sordariomycetes</taxon>
        <taxon>Sordariomycetidae</taxon>
        <taxon>Thyridiales</taxon>
        <taxon>Thyridiaceae</taxon>
        <taxon>Thyridium</taxon>
    </lineage>
</organism>
<dbReference type="Pfam" id="PF19527">
    <property type="entry name" value="DUF6055"/>
    <property type="match status" value="1"/>
</dbReference>
<evidence type="ECO:0000313" key="2">
    <source>
        <dbReference type="EMBL" id="TPX17094.1"/>
    </source>
</evidence>
<feature type="chain" id="PRO_5021415660" evidence="1">
    <location>
        <begin position="30"/>
        <end position="432"/>
    </location>
</feature>
<dbReference type="EMBL" id="SKBQ01000014">
    <property type="protein sequence ID" value="TPX17094.1"/>
    <property type="molecule type" value="Genomic_DNA"/>
</dbReference>
<accession>A0A507BEB1</accession>
<feature type="signal peptide" evidence="1">
    <location>
        <begin position="1"/>
        <end position="29"/>
    </location>
</feature>
<dbReference type="RefSeq" id="XP_030998805.1">
    <property type="nucleotide sequence ID" value="XM_031137488.1"/>
</dbReference>
<dbReference type="InParanoid" id="A0A507BEB1"/>